<dbReference type="InterPro" id="IPR052734">
    <property type="entry name" value="Nod_factor_acetyltransferase"/>
</dbReference>
<dbReference type="RefSeq" id="WP_058724209.1">
    <property type="nucleotide sequence ID" value="NZ_LDQC01000002.1"/>
</dbReference>
<evidence type="ECO:0000256" key="2">
    <source>
        <dbReference type="SAM" id="Phobius"/>
    </source>
</evidence>
<feature type="compositionally biased region" description="Basic and acidic residues" evidence="1">
    <location>
        <begin position="340"/>
        <end position="351"/>
    </location>
</feature>
<organism evidence="4 5">
    <name type="scientific">Curtobacterium luteum</name>
    <dbReference type="NCBI Taxonomy" id="33881"/>
    <lineage>
        <taxon>Bacteria</taxon>
        <taxon>Bacillati</taxon>
        <taxon>Actinomycetota</taxon>
        <taxon>Actinomycetes</taxon>
        <taxon>Micrococcales</taxon>
        <taxon>Microbacteriaceae</taxon>
        <taxon>Curtobacterium</taxon>
    </lineage>
</organism>
<sequence length="369" mass="39588">MRIGWLDTAKGFAIVGIVLIHVAAWAPADSEIARWVLDHLVMPLPVFFIVSGILAGPALTAHDTPARHLVTRITPLLYLYVLWQPGVFVYRLVGHSSAGEDLDLIGETARVIAAFVRPNGEIWYLWALALHFVLVWLTRRLPAVVVLSALTVVGAWVIGWGRSVVGDDLWHVAGPGLQGLPQFAFLTAIGAHLGPRLIANADRFGSPPVAVVAVCVWVAVGEAHARSTGIMEHALAVLHVVIGTASALVIARVLDDLRVTNPIRALGRWSIVPYLTHTAVIVGLLASAELLGATPFLVAHPTGTIAALTVVATLAGLVGYWPVRGTRADHLFRPPPAVHRWSDRPPRDRSSADILGGHRAPPRDESTVP</sequence>
<dbReference type="GO" id="GO:0016747">
    <property type="term" value="F:acyltransferase activity, transferring groups other than amino-acyl groups"/>
    <property type="evidence" value="ECO:0007669"/>
    <property type="project" value="InterPro"/>
</dbReference>
<dbReference type="OrthoDB" id="4394033at2"/>
<feature type="transmembrane region" description="Helical" evidence="2">
    <location>
        <begin position="304"/>
        <end position="323"/>
    </location>
</feature>
<feature type="transmembrane region" description="Helical" evidence="2">
    <location>
        <begin position="40"/>
        <end position="61"/>
    </location>
</feature>
<feature type="transmembrane region" description="Helical" evidence="2">
    <location>
        <begin position="73"/>
        <end position="93"/>
    </location>
</feature>
<dbReference type="AlphaFoldDB" id="A0A175S499"/>
<comment type="caution">
    <text evidence="4">The sequence shown here is derived from an EMBL/GenBank/DDBJ whole genome shotgun (WGS) entry which is preliminary data.</text>
</comment>
<evidence type="ECO:0000313" key="5">
    <source>
        <dbReference type="Proteomes" id="UP000078252"/>
    </source>
</evidence>
<keyword evidence="2" id="KW-1133">Transmembrane helix</keyword>
<feature type="transmembrane region" description="Helical" evidence="2">
    <location>
        <begin position="274"/>
        <end position="298"/>
    </location>
</feature>
<evidence type="ECO:0000259" key="3">
    <source>
        <dbReference type="Pfam" id="PF01757"/>
    </source>
</evidence>
<reference evidence="4 5" key="1">
    <citation type="journal article" date="2016" name="Front. Microbiol.">
        <title>Genomic Resource of Rice Seed Associated Bacteria.</title>
        <authorList>
            <person name="Midha S."/>
            <person name="Bansal K."/>
            <person name="Sharma S."/>
            <person name="Kumar N."/>
            <person name="Patil P.P."/>
            <person name="Chaudhry V."/>
            <person name="Patil P.B."/>
        </authorList>
    </citation>
    <scope>NUCLEOTIDE SEQUENCE [LARGE SCALE GENOMIC DNA]</scope>
    <source>
        <strain evidence="4 5">NS184</strain>
    </source>
</reference>
<evidence type="ECO:0000256" key="1">
    <source>
        <dbReference type="SAM" id="MobiDB-lite"/>
    </source>
</evidence>
<protein>
    <recommendedName>
        <fullName evidence="3">Acyltransferase 3 domain-containing protein</fullName>
    </recommendedName>
</protein>
<dbReference type="STRING" id="33881.NS184_00655"/>
<dbReference type="Pfam" id="PF01757">
    <property type="entry name" value="Acyl_transf_3"/>
    <property type="match status" value="1"/>
</dbReference>
<dbReference type="PATRIC" id="fig|33881.3.peg.830"/>
<dbReference type="Proteomes" id="UP000078252">
    <property type="component" value="Unassembled WGS sequence"/>
</dbReference>
<feature type="domain" description="Acyltransferase 3" evidence="3">
    <location>
        <begin position="4"/>
        <end position="315"/>
    </location>
</feature>
<accession>A0A175S499</accession>
<keyword evidence="2" id="KW-0812">Transmembrane</keyword>
<gene>
    <name evidence="4" type="ORF">NS184_00655</name>
</gene>
<keyword evidence="2" id="KW-0472">Membrane</keyword>
<evidence type="ECO:0000313" key="4">
    <source>
        <dbReference type="EMBL" id="KTR11730.1"/>
    </source>
</evidence>
<feature type="transmembrane region" description="Helical" evidence="2">
    <location>
        <begin position="12"/>
        <end position="28"/>
    </location>
</feature>
<feature type="transmembrane region" description="Helical" evidence="2">
    <location>
        <begin position="122"/>
        <end position="138"/>
    </location>
</feature>
<feature type="region of interest" description="Disordered" evidence="1">
    <location>
        <begin position="334"/>
        <end position="369"/>
    </location>
</feature>
<dbReference type="InterPro" id="IPR002656">
    <property type="entry name" value="Acyl_transf_3_dom"/>
</dbReference>
<dbReference type="PANTHER" id="PTHR37312">
    <property type="entry name" value="MEMBRANE-BOUND ACYLTRANSFERASE YKRP-RELATED"/>
    <property type="match status" value="1"/>
</dbReference>
<feature type="transmembrane region" description="Helical" evidence="2">
    <location>
        <begin position="143"/>
        <end position="161"/>
    </location>
</feature>
<dbReference type="PANTHER" id="PTHR37312:SF1">
    <property type="entry name" value="MEMBRANE-BOUND ACYLTRANSFERASE YKRP-RELATED"/>
    <property type="match status" value="1"/>
</dbReference>
<proteinExistence type="predicted"/>
<name>A0A175S499_9MICO</name>
<dbReference type="EMBL" id="LDQC01000002">
    <property type="protein sequence ID" value="KTR11730.1"/>
    <property type="molecule type" value="Genomic_DNA"/>
</dbReference>
<feature type="transmembrane region" description="Helical" evidence="2">
    <location>
        <begin position="234"/>
        <end position="254"/>
    </location>
</feature>